<proteinExistence type="predicted"/>
<keyword evidence="4" id="KW-1185">Reference proteome</keyword>
<dbReference type="Proteomes" id="UP000053617">
    <property type="component" value="Unassembled WGS sequence"/>
</dbReference>
<evidence type="ECO:0000313" key="4">
    <source>
        <dbReference type="Proteomes" id="UP000053617"/>
    </source>
</evidence>
<dbReference type="PANTHER" id="PTHR23257">
    <property type="entry name" value="SERINE-THREONINE PROTEIN KINASE"/>
    <property type="match status" value="1"/>
</dbReference>
<dbReference type="SUPFAM" id="SSF56112">
    <property type="entry name" value="Protein kinase-like (PK-like)"/>
    <property type="match status" value="1"/>
</dbReference>
<dbReference type="GO" id="GO:0004672">
    <property type="term" value="F:protein kinase activity"/>
    <property type="evidence" value="ECO:0007669"/>
    <property type="project" value="InterPro"/>
</dbReference>
<gene>
    <name evidence="3" type="ORF">Z518_00447</name>
</gene>
<evidence type="ECO:0000313" key="3">
    <source>
        <dbReference type="EMBL" id="KIX09368.1"/>
    </source>
</evidence>
<dbReference type="GO" id="GO:0005524">
    <property type="term" value="F:ATP binding"/>
    <property type="evidence" value="ECO:0007669"/>
    <property type="project" value="InterPro"/>
</dbReference>
<dbReference type="InterPro" id="IPR050167">
    <property type="entry name" value="Ser_Thr_protein_kinase"/>
</dbReference>
<accession>A0A0D2HF94</accession>
<dbReference type="VEuPathDB" id="FungiDB:Z518_00447"/>
<protein>
    <recommendedName>
        <fullName evidence="2">Protein kinase domain-containing protein</fullName>
    </recommendedName>
</protein>
<dbReference type="Gene3D" id="1.10.510.10">
    <property type="entry name" value="Transferase(Phosphotransferase) domain 1"/>
    <property type="match status" value="1"/>
</dbReference>
<dbReference type="InterPro" id="IPR011009">
    <property type="entry name" value="Kinase-like_dom_sf"/>
</dbReference>
<dbReference type="AlphaFoldDB" id="A0A0D2HF94"/>
<dbReference type="STRING" id="1442369.A0A0D2HF94"/>
<dbReference type="PROSITE" id="PS50011">
    <property type="entry name" value="PROTEIN_KINASE_DOM"/>
    <property type="match status" value="1"/>
</dbReference>
<feature type="compositionally biased region" description="Polar residues" evidence="1">
    <location>
        <begin position="245"/>
        <end position="256"/>
    </location>
</feature>
<dbReference type="RefSeq" id="XP_013276504.1">
    <property type="nucleotide sequence ID" value="XM_013421050.1"/>
</dbReference>
<feature type="domain" description="Protein kinase" evidence="2">
    <location>
        <begin position="1"/>
        <end position="220"/>
    </location>
</feature>
<dbReference type="InterPro" id="IPR000719">
    <property type="entry name" value="Prot_kinase_dom"/>
</dbReference>
<evidence type="ECO:0000256" key="1">
    <source>
        <dbReference type="SAM" id="MobiDB-lite"/>
    </source>
</evidence>
<dbReference type="OrthoDB" id="5417015at2759"/>
<feature type="compositionally biased region" description="Basic and acidic residues" evidence="1">
    <location>
        <begin position="231"/>
        <end position="243"/>
    </location>
</feature>
<name>A0A0D2HF94_9EURO</name>
<dbReference type="EMBL" id="KN847475">
    <property type="protein sequence ID" value="KIX09368.1"/>
    <property type="molecule type" value="Genomic_DNA"/>
</dbReference>
<organism evidence="3 4">
    <name type="scientific">Rhinocladiella mackenziei CBS 650.93</name>
    <dbReference type="NCBI Taxonomy" id="1442369"/>
    <lineage>
        <taxon>Eukaryota</taxon>
        <taxon>Fungi</taxon>
        <taxon>Dikarya</taxon>
        <taxon>Ascomycota</taxon>
        <taxon>Pezizomycotina</taxon>
        <taxon>Eurotiomycetes</taxon>
        <taxon>Chaetothyriomycetidae</taxon>
        <taxon>Chaetothyriales</taxon>
        <taxon>Herpotrichiellaceae</taxon>
        <taxon>Rhinocladiella</taxon>
    </lineage>
</organism>
<feature type="region of interest" description="Disordered" evidence="1">
    <location>
        <begin position="217"/>
        <end position="256"/>
    </location>
</feature>
<reference evidence="3 4" key="1">
    <citation type="submission" date="2015-01" db="EMBL/GenBank/DDBJ databases">
        <title>The Genome Sequence of Rhinocladiella mackenzie CBS 650.93.</title>
        <authorList>
            <consortium name="The Broad Institute Genomics Platform"/>
            <person name="Cuomo C."/>
            <person name="de Hoog S."/>
            <person name="Gorbushina A."/>
            <person name="Stielow B."/>
            <person name="Teixiera M."/>
            <person name="Abouelleil A."/>
            <person name="Chapman S.B."/>
            <person name="Priest M."/>
            <person name="Young S.K."/>
            <person name="Wortman J."/>
            <person name="Nusbaum C."/>
            <person name="Birren B."/>
        </authorList>
    </citation>
    <scope>NUCLEOTIDE SEQUENCE [LARGE SCALE GENOMIC DNA]</scope>
    <source>
        <strain evidence="3 4">CBS 650.93</strain>
    </source>
</reference>
<dbReference type="HOGENOM" id="CLU_1086437_0_0_1"/>
<sequence length="256" mass="28493">MRVPHCLKGTPGITPFIGVVLDENGTINGFLSEAPTNGSLFDTIARSIESGAPISWERREKWCRQIVRAVAEMHSKNFVVGMLGNVHASGLGLNARDDAVIHHRFWTTFAYDNMKTGVVPPELRQSASIVGSMTALPQTDIYQLGLLLWRIATNRHHLPRPAFCKLSGCTTEPHSDPDQLPPPGEDTPQYIRDMVVTCRAENPDERPAAWELLEMFPPEVETTTTATKATLDTRESSIQEHVRNRGSSGMLQQRKR</sequence>
<evidence type="ECO:0000259" key="2">
    <source>
        <dbReference type="PROSITE" id="PS50011"/>
    </source>
</evidence>
<dbReference type="GeneID" id="25288518"/>